<evidence type="ECO:0000313" key="9">
    <source>
        <dbReference type="Proteomes" id="UP000242525"/>
    </source>
</evidence>
<feature type="domain" description="RRM" evidence="7">
    <location>
        <begin position="126"/>
        <end position="204"/>
    </location>
</feature>
<dbReference type="SUPFAM" id="SSF54928">
    <property type="entry name" value="RNA-binding domain, RBD"/>
    <property type="match status" value="3"/>
</dbReference>
<feature type="region of interest" description="Disordered" evidence="6">
    <location>
        <begin position="212"/>
        <end position="271"/>
    </location>
</feature>
<dbReference type="OrthoDB" id="267048at2759"/>
<accession>A0A0J9XHR6</accession>
<comment type="caution">
    <text evidence="8">The sequence shown here is derived from an EMBL/GenBank/DDBJ whole genome shotgun (WGS) entry which is preliminary data.</text>
</comment>
<gene>
    <name evidence="8" type="ORF">BN980_GECA17s01297g</name>
</gene>
<keyword evidence="2" id="KW-0677">Repeat</keyword>
<dbReference type="AlphaFoldDB" id="A0A0J9XHR6"/>
<evidence type="ECO:0000256" key="1">
    <source>
        <dbReference type="ARBA" id="ARBA00004123"/>
    </source>
</evidence>
<evidence type="ECO:0000256" key="2">
    <source>
        <dbReference type="ARBA" id="ARBA00022737"/>
    </source>
</evidence>
<dbReference type="PROSITE" id="PS50102">
    <property type="entry name" value="RRM"/>
    <property type="match status" value="4"/>
</dbReference>
<feature type="compositionally biased region" description="Acidic residues" evidence="6">
    <location>
        <begin position="233"/>
        <end position="258"/>
    </location>
</feature>
<protein>
    <submittedName>
        <fullName evidence="8">Similar to Saccharomyces cerevisiae YPL043W NOP4 Nucleolar protein, essential for processing and maturation of 27S pre-rRNA and large ribosomal subunit biogenesis</fullName>
    </submittedName>
</protein>
<dbReference type="GO" id="GO:0003729">
    <property type="term" value="F:mRNA binding"/>
    <property type="evidence" value="ECO:0007669"/>
    <property type="project" value="TreeGrafter"/>
</dbReference>
<organism evidence="8 9">
    <name type="scientific">Geotrichum candidum</name>
    <name type="common">Oospora lactis</name>
    <name type="synonym">Dipodascus geotrichum</name>
    <dbReference type="NCBI Taxonomy" id="1173061"/>
    <lineage>
        <taxon>Eukaryota</taxon>
        <taxon>Fungi</taxon>
        <taxon>Dikarya</taxon>
        <taxon>Ascomycota</taxon>
        <taxon>Saccharomycotina</taxon>
        <taxon>Dipodascomycetes</taxon>
        <taxon>Dipodascales</taxon>
        <taxon>Dipodascaceae</taxon>
        <taxon>Geotrichum</taxon>
    </lineage>
</organism>
<dbReference type="CDD" id="cd12677">
    <property type="entry name" value="RRM4_Nop4p"/>
    <property type="match status" value="1"/>
</dbReference>
<dbReference type="SMART" id="SM00360">
    <property type="entry name" value="RRM"/>
    <property type="match status" value="4"/>
</dbReference>
<dbReference type="InterPro" id="IPR034809">
    <property type="entry name" value="Nop4_RRM4"/>
</dbReference>
<dbReference type="PANTHER" id="PTHR48039:SF5">
    <property type="entry name" value="RNA-BINDING PROTEIN 28"/>
    <property type="match status" value="1"/>
</dbReference>
<dbReference type="GO" id="GO:0005730">
    <property type="term" value="C:nucleolus"/>
    <property type="evidence" value="ECO:0007669"/>
    <property type="project" value="TreeGrafter"/>
</dbReference>
<dbReference type="InterPro" id="IPR035979">
    <property type="entry name" value="RBD_domain_sf"/>
</dbReference>
<dbReference type="STRING" id="1173061.A0A0J9XHR6"/>
<name>A0A0J9XHR6_GEOCN</name>
<evidence type="ECO:0000256" key="4">
    <source>
        <dbReference type="ARBA" id="ARBA00023242"/>
    </source>
</evidence>
<feature type="compositionally biased region" description="Basic residues" evidence="6">
    <location>
        <begin position="640"/>
        <end position="649"/>
    </location>
</feature>
<feature type="domain" description="RRM" evidence="7">
    <location>
        <begin position="23"/>
        <end position="100"/>
    </location>
</feature>
<evidence type="ECO:0000259" key="7">
    <source>
        <dbReference type="PROSITE" id="PS50102"/>
    </source>
</evidence>
<comment type="subcellular location">
    <subcellularLocation>
        <location evidence="1">Nucleus</location>
    </subcellularLocation>
</comment>
<keyword evidence="4" id="KW-0539">Nucleus</keyword>
<dbReference type="Proteomes" id="UP000242525">
    <property type="component" value="Unassembled WGS sequence"/>
</dbReference>
<feature type="domain" description="RRM" evidence="7">
    <location>
        <begin position="279"/>
        <end position="372"/>
    </location>
</feature>
<evidence type="ECO:0000256" key="3">
    <source>
        <dbReference type="ARBA" id="ARBA00022884"/>
    </source>
</evidence>
<feature type="compositionally biased region" description="Acidic residues" evidence="6">
    <location>
        <begin position="620"/>
        <end position="634"/>
    </location>
</feature>
<feature type="compositionally biased region" description="Basic residues" evidence="6">
    <location>
        <begin position="679"/>
        <end position="692"/>
    </location>
</feature>
<proteinExistence type="predicted"/>
<feature type="domain" description="RRM" evidence="7">
    <location>
        <begin position="451"/>
        <end position="593"/>
    </location>
</feature>
<dbReference type="EMBL" id="CCBN010000017">
    <property type="protein sequence ID" value="CDO56871.1"/>
    <property type="molecule type" value="Genomic_DNA"/>
</dbReference>
<feature type="region of interest" description="Disordered" evidence="6">
    <location>
        <begin position="604"/>
        <end position="692"/>
    </location>
</feature>
<dbReference type="InterPro" id="IPR051945">
    <property type="entry name" value="RRM_MRD1_RNA_proc_ribogen"/>
</dbReference>
<evidence type="ECO:0000256" key="5">
    <source>
        <dbReference type="PROSITE-ProRule" id="PRU00176"/>
    </source>
</evidence>
<feature type="compositionally biased region" description="Basic and acidic residues" evidence="6">
    <location>
        <begin position="660"/>
        <end position="675"/>
    </location>
</feature>
<dbReference type="InterPro" id="IPR000504">
    <property type="entry name" value="RRM_dom"/>
</dbReference>
<evidence type="ECO:0000313" key="8">
    <source>
        <dbReference type="EMBL" id="CDO56871.1"/>
    </source>
</evidence>
<keyword evidence="9" id="KW-1185">Reference proteome</keyword>
<reference evidence="8" key="1">
    <citation type="submission" date="2014-03" db="EMBL/GenBank/DDBJ databases">
        <authorList>
            <person name="Casaregola S."/>
        </authorList>
    </citation>
    <scope>NUCLEOTIDE SEQUENCE [LARGE SCALE GENOMIC DNA]</scope>
    <source>
        <strain evidence="8">CLIB 918</strain>
    </source>
</reference>
<dbReference type="InterPro" id="IPR012677">
    <property type="entry name" value="Nucleotide-bd_a/b_plait_sf"/>
</dbReference>
<evidence type="ECO:0000256" key="6">
    <source>
        <dbReference type="SAM" id="MobiDB-lite"/>
    </source>
</evidence>
<sequence length="692" mass="78368">MSEDKAPSTAGSKANATFSQSKTELFIRSIPFEVTSTELSDFFSNVAPVKHAVVVTDHEGKSRGFGFVSFTDADDATKALEECRKQKLNDRLLKIDFAKPRVRGDDKEAKPEKKPISTDVVEKRRPRLIIRNLPWSVREPKQLEKIFAKFGNVTDVVIPRGDNGRMRGFAFVTMRKKSHADIAIEKTKNLKIAGREVAVDFAIEKNKWLNNAKDTNEVDESESEDETPKNEREEDDDDEEDEEDDENDENDVDDEELKDLEKQNFAPTKTGLRGAPTSFTVFVRNVPYDATAESLKEHFEEFGEVRYALPVMDKQLNQPKGTAFVAFATEEARNECVDNAPATATTSLLISDDVDPRYVFDGRVLAVTKAVEREDATRLATASANERSKLLGKAPDEKDKRNLFLLNEGRITANSKLAEKIPASELEIRQKSYDMRKQQLNKNPSLHLSLTRLAIRNLPRAMSERALKALGRKAVVEFAKEVVEKKRQPLSKEEVIRSTKEKNSFGAVKSKHGVVRQSKIIMEQKGTGSLGRSRGYGFLEFRDHKAALMGLRWLNAHEVSIPEILEGATEEEKKSLDLGDSKKRRLVVEFAIENAQVVKRRRENVMKSRVAGQKRKHDDEEGDDNDEEDNEEQGQDWKNKKDKVKKSGKKGNMNKGGQKKNVEEKPEPKSQEEVTRLVIGKKRKMRKLKKGK</sequence>
<dbReference type="PANTHER" id="PTHR48039">
    <property type="entry name" value="RNA-BINDING MOTIF PROTEIN 14B"/>
    <property type="match status" value="1"/>
</dbReference>
<keyword evidence="3 5" id="KW-0694">RNA-binding</keyword>
<dbReference type="Gene3D" id="3.30.70.330">
    <property type="match status" value="4"/>
</dbReference>
<dbReference type="Pfam" id="PF00076">
    <property type="entry name" value="RRM_1"/>
    <property type="match status" value="3"/>
</dbReference>